<dbReference type="GO" id="GO:0046872">
    <property type="term" value="F:metal ion binding"/>
    <property type="evidence" value="ECO:0007669"/>
    <property type="project" value="UniProtKB-KW"/>
</dbReference>
<proteinExistence type="predicted"/>
<sequence length="480" mass="53227">MMVRTTNEIDWDNENLVVNDLTAIAIVGIQDPVRPEVPEAIAKCQRAGITIRMVTGDNINTARSIATSCGILRPGEDFIALEGKDFNARIRNEKGEVSQEKLDAIWPKLRVLARAQPSDKYTLVKGIIDSRVTDNREVVAVTGDGTNDGPALKKADVGFAMGIAGTDVAKEASDIILTDDNFTSIVKAVMWGRNVYDSIAKFLQFQLTVNVVAVVVAFVGACAIQDTPLKAVQMLWVNLIMDTLASLALATEMPTEDLLKRKPYGRTSPLISRTMSKNILGHALYQLVILFALIFAGERFFEIESGRWAPLHSPPSEHFTIVFNTFVMMTLFNEINARKIHGERNIFSGLFSNPIYYIIWITTMIAQIFIVQFGGRWFSTAALNLEQWLWCLAFGVGALLWGQVVTTIPTSGLPKNMTIGGGDVTSTENILSGEYEDPATHEKRSGQILWIRGLTRLQTQLDFSLRITVDWIDLIQKLAD</sequence>
<dbReference type="InterPro" id="IPR023214">
    <property type="entry name" value="HAD_sf"/>
</dbReference>
<evidence type="ECO:0000256" key="1">
    <source>
        <dbReference type="ARBA" id="ARBA00004127"/>
    </source>
</evidence>
<dbReference type="InterPro" id="IPR036412">
    <property type="entry name" value="HAD-like_sf"/>
</dbReference>
<dbReference type="FunFam" id="1.20.1110.10:FF:000001">
    <property type="entry name" value="Calcium-transporting ATPase"/>
    <property type="match status" value="1"/>
</dbReference>
<reference evidence="10 11" key="1">
    <citation type="submission" date="2018-08" db="EMBL/GenBank/DDBJ databases">
        <authorList>
            <person name="Laetsch R D."/>
            <person name="Stevens L."/>
            <person name="Kumar S."/>
            <person name="Blaxter L. M."/>
        </authorList>
    </citation>
    <scope>NUCLEOTIDE SEQUENCE [LARGE SCALE GENOMIC DNA]</scope>
</reference>
<dbReference type="OrthoDB" id="116380at2759"/>
<dbReference type="Gene3D" id="1.20.1110.10">
    <property type="entry name" value="Calcium-transporting ATPase, transmembrane domain"/>
    <property type="match status" value="1"/>
</dbReference>
<dbReference type="InterPro" id="IPR023298">
    <property type="entry name" value="ATPase_P-typ_TM_dom_sf"/>
</dbReference>
<keyword evidence="6 7" id="KW-0472">Membrane</keyword>
<feature type="transmembrane region" description="Helical" evidence="7">
    <location>
        <begin position="317"/>
        <end position="335"/>
    </location>
</feature>
<feature type="transmembrane region" description="Helical" evidence="7">
    <location>
        <begin position="355"/>
        <end position="375"/>
    </location>
</feature>
<evidence type="ECO:0008006" key="12">
    <source>
        <dbReference type="Google" id="ProtNLM"/>
    </source>
</evidence>
<dbReference type="Pfam" id="PF00702">
    <property type="entry name" value="Hydrolase"/>
    <property type="match status" value="1"/>
</dbReference>
<evidence type="ECO:0000313" key="10">
    <source>
        <dbReference type="EMBL" id="VDM92814.1"/>
    </source>
</evidence>
<dbReference type="NCBIfam" id="TIGR01494">
    <property type="entry name" value="ATPase_P-type"/>
    <property type="match status" value="1"/>
</dbReference>
<feature type="transmembrane region" description="Helical" evidence="7">
    <location>
        <begin position="387"/>
        <end position="408"/>
    </location>
</feature>
<dbReference type="EMBL" id="UYRX01002143">
    <property type="protein sequence ID" value="VDM92814.1"/>
    <property type="molecule type" value="Genomic_DNA"/>
</dbReference>
<keyword evidence="3" id="KW-0479">Metal-binding</keyword>
<organism evidence="10 11">
    <name type="scientific">Litomosoides sigmodontis</name>
    <name type="common">Filarial nematode worm</name>
    <dbReference type="NCBI Taxonomy" id="42156"/>
    <lineage>
        <taxon>Eukaryota</taxon>
        <taxon>Metazoa</taxon>
        <taxon>Ecdysozoa</taxon>
        <taxon>Nematoda</taxon>
        <taxon>Chromadorea</taxon>
        <taxon>Rhabditida</taxon>
        <taxon>Spirurina</taxon>
        <taxon>Spiruromorpha</taxon>
        <taxon>Filarioidea</taxon>
        <taxon>Onchocercidae</taxon>
        <taxon>Litomosoides</taxon>
    </lineage>
</organism>
<feature type="domain" description="Cation-transporting P-type ATPase C-terminal" evidence="8">
    <location>
        <begin position="227"/>
        <end position="406"/>
    </location>
</feature>
<evidence type="ECO:0000256" key="2">
    <source>
        <dbReference type="ARBA" id="ARBA00022692"/>
    </source>
</evidence>
<evidence type="ECO:0000256" key="4">
    <source>
        <dbReference type="ARBA" id="ARBA00022842"/>
    </source>
</evidence>
<dbReference type="GO" id="GO:0016887">
    <property type="term" value="F:ATP hydrolysis activity"/>
    <property type="evidence" value="ECO:0007669"/>
    <property type="project" value="InterPro"/>
</dbReference>
<evidence type="ECO:0000256" key="5">
    <source>
        <dbReference type="ARBA" id="ARBA00022989"/>
    </source>
</evidence>
<dbReference type="OMA" id="NDNIMAM"/>
<dbReference type="PANTHER" id="PTHR24093">
    <property type="entry name" value="CATION TRANSPORTING ATPASE"/>
    <property type="match status" value="1"/>
</dbReference>
<dbReference type="GO" id="GO:0012505">
    <property type="term" value="C:endomembrane system"/>
    <property type="evidence" value="ECO:0007669"/>
    <property type="project" value="UniProtKB-SubCell"/>
</dbReference>
<accession>A0A3P7JPD7</accession>
<dbReference type="SUPFAM" id="SSF56784">
    <property type="entry name" value="HAD-like"/>
    <property type="match status" value="1"/>
</dbReference>
<dbReference type="Pfam" id="PF00689">
    <property type="entry name" value="Cation_ATPase_C"/>
    <property type="match status" value="1"/>
</dbReference>
<dbReference type="SUPFAM" id="SSF81665">
    <property type="entry name" value="Calcium ATPase, transmembrane domain M"/>
    <property type="match status" value="1"/>
</dbReference>
<dbReference type="GO" id="GO:0005524">
    <property type="term" value="F:ATP binding"/>
    <property type="evidence" value="ECO:0007669"/>
    <property type="project" value="InterPro"/>
</dbReference>
<name>A0A3P7JPD7_LITSI</name>
<dbReference type="GO" id="GO:0005388">
    <property type="term" value="F:P-type calcium transporter activity"/>
    <property type="evidence" value="ECO:0007669"/>
    <property type="project" value="InterPro"/>
</dbReference>
<keyword evidence="11" id="KW-1185">Reference proteome</keyword>
<feature type="transmembrane region" description="Helical" evidence="7">
    <location>
        <begin position="279"/>
        <end position="297"/>
    </location>
</feature>
<dbReference type="Pfam" id="PF12424">
    <property type="entry name" value="ATP_Ca_trans_C"/>
    <property type="match status" value="1"/>
</dbReference>
<keyword evidence="4" id="KW-0460">Magnesium</keyword>
<gene>
    <name evidence="10" type="ORF">NLS_LOCUS9937</name>
</gene>
<dbReference type="STRING" id="42156.A0A3P7JPD7"/>
<dbReference type="AlphaFoldDB" id="A0A3P7JPD7"/>
<feature type="transmembrane region" description="Helical" evidence="7">
    <location>
        <begin position="203"/>
        <end position="224"/>
    </location>
</feature>
<dbReference type="FunFam" id="3.40.50.1000:FF:000007">
    <property type="entry name" value="Calcium-transporting ATPase"/>
    <property type="match status" value="1"/>
</dbReference>
<dbReference type="Proteomes" id="UP000277928">
    <property type="component" value="Unassembled WGS sequence"/>
</dbReference>
<protein>
    <recommendedName>
        <fullName evidence="12">P-type Ca(2+) transporter</fullName>
    </recommendedName>
</protein>
<dbReference type="InterPro" id="IPR023299">
    <property type="entry name" value="ATPase_P-typ_cyto_dom_N"/>
</dbReference>
<dbReference type="PRINTS" id="PR00119">
    <property type="entry name" value="CATATPASE"/>
</dbReference>
<keyword evidence="2 7" id="KW-0812">Transmembrane</keyword>
<dbReference type="GO" id="GO:0051480">
    <property type="term" value="P:regulation of cytosolic calcium ion concentration"/>
    <property type="evidence" value="ECO:0007669"/>
    <property type="project" value="TreeGrafter"/>
</dbReference>
<dbReference type="InterPro" id="IPR006068">
    <property type="entry name" value="ATPase_P-typ_cation-transptr_C"/>
</dbReference>
<evidence type="ECO:0000256" key="3">
    <source>
        <dbReference type="ARBA" id="ARBA00022723"/>
    </source>
</evidence>
<evidence type="ECO:0000313" key="11">
    <source>
        <dbReference type="Proteomes" id="UP000277928"/>
    </source>
</evidence>
<dbReference type="Gene3D" id="3.40.1110.10">
    <property type="entry name" value="Calcium-transporting ATPase, cytoplasmic domain N"/>
    <property type="match status" value="1"/>
</dbReference>
<dbReference type="Gene3D" id="3.40.50.1000">
    <property type="entry name" value="HAD superfamily/HAD-like"/>
    <property type="match status" value="1"/>
</dbReference>
<evidence type="ECO:0000256" key="6">
    <source>
        <dbReference type="ARBA" id="ARBA00023136"/>
    </source>
</evidence>
<evidence type="ECO:0000256" key="7">
    <source>
        <dbReference type="SAM" id="Phobius"/>
    </source>
</evidence>
<comment type="subcellular location">
    <subcellularLocation>
        <location evidence="1">Endomembrane system</location>
        <topology evidence="1">Multi-pass membrane protein</topology>
    </subcellularLocation>
</comment>
<dbReference type="PANTHER" id="PTHR24093:SF369">
    <property type="entry name" value="CALCIUM-TRANSPORTING ATPASE"/>
    <property type="match status" value="1"/>
</dbReference>
<evidence type="ECO:0000259" key="9">
    <source>
        <dbReference type="Pfam" id="PF12424"/>
    </source>
</evidence>
<keyword evidence="5 7" id="KW-1133">Transmembrane helix</keyword>
<dbReference type="GO" id="GO:0005886">
    <property type="term" value="C:plasma membrane"/>
    <property type="evidence" value="ECO:0007669"/>
    <property type="project" value="TreeGrafter"/>
</dbReference>
<dbReference type="InterPro" id="IPR022141">
    <property type="entry name" value="ATP_Ca_trans_C"/>
</dbReference>
<evidence type="ECO:0000259" key="8">
    <source>
        <dbReference type="Pfam" id="PF00689"/>
    </source>
</evidence>
<dbReference type="InterPro" id="IPR001757">
    <property type="entry name" value="P_typ_ATPase"/>
</dbReference>
<feature type="domain" description="Plasma membrane calcium transporting P-type ATPase C-terminal" evidence="9">
    <location>
        <begin position="446"/>
        <end position="461"/>
    </location>
</feature>